<sequence>MEVTVPRARFTHVRTVLSSGFSNIHKALLPSSLETSLIVLPNENRICCRGNSRDETSELEDGRREAGVCGYVVLREPLSYRMLPSLSSSKKITLTFKA</sequence>
<comment type="caution">
    <text evidence="1">The sequence shown here is derived from an EMBL/GenBank/DDBJ whole genome shotgun (WGS) entry which is preliminary data.</text>
</comment>
<proteinExistence type="predicted"/>
<keyword evidence="2" id="KW-1185">Reference proteome</keyword>
<dbReference type="AlphaFoldDB" id="A0ABD2BST4"/>
<reference evidence="1 2" key="1">
    <citation type="journal article" date="2024" name="Ann. Entomol. Soc. Am.">
        <title>Genomic analyses of the southern and eastern yellowjacket wasps (Hymenoptera: Vespidae) reveal evolutionary signatures of social life.</title>
        <authorList>
            <person name="Catto M.A."/>
            <person name="Caine P.B."/>
            <person name="Orr S.E."/>
            <person name="Hunt B.G."/>
            <person name="Goodisman M.A.D."/>
        </authorList>
    </citation>
    <scope>NUCLEOTIDE SEQUENCE [LARGE SCALE GENOMIC DNA]</scope>
    <source>
        <strain evidence="1">233</strain>
        <tissue evidence="1">Head and thorax</tissue>
    </source>
</reference>
<evidence type="ECO:0000313" key="1">
    <source>
        <dbReference type="EMBL" id="KAL2735830.1"/>
    </source>
</evidence>
<accession>A0ABD2BST4</accession>
<organism evidence="1 2">
    <name type="scientific">Vespula squamosa</name>
    <name type="common">Southern yellow jacket</name>
    <name type="synonym">Wasp</name>
    <dbReference type="NCBI Taxonomy" id="30214"/>
    <lineage>
        <taxon>Eukaryota</taxon>
        <taxon>Metazoa</taxon>
        <taxon>Ecdysozoa</taxon>
        <taxon>Arthropoda</taxon>
        <taxon>Hexapoda</taxon>
        <taxon>Insecta</taxon>
        <taxon>Pterygota</taxon>
        <taxon>Neoptera</taxon>
        <taxon>Endopterygota</taxon>
        <taxon>Hymenoptera</taxon>
        <taxon>Apocrita</taxon>
        <taxon>Aculeata</taxon>
        <taxon>Vespoidea</taxon>
        <taxon>Vespidae</taxon>
        <taxon>Vespinae</taxon>
        <taxon>Vespula</taxon>
    </lineage>
</organism>
<dbReference type="Proteomes" id="UP001607302">
    <property type="component" value="Unassembled WGS sequence"/>
</dbReference>
<evidence type="ECO:0000313" key="2">
    <source>
        <dbReference type="Proteomes" id="UP001607302"/>
    </source>
</evidence>
<dbReference type="EMBL" id="JAUDFV010000056">
    <property type="protein sequence ID" value="KAL2735830.1"/>
    <property type="molecule type" value="Genomic_DNA"/>
</dbReference>
<protein>
    <submittedName>
        <fullName evidence="1">Uncharacterized protein</fullName>
    </submittedName>
</protein>
<name>A0ABD2BST4_VESSQ</name>
<gene>
    <name evidence="1" type="ORF">V1478_002514</name>
</gene>